<proteinExistence type="predicted"/>
<dbReference type="EMBL" id="CAXITT010000268">
    <property type="protein sequence ID" value="CAL1537595.1"/>
    <property type="molecule type" value="Genomic_DNA"/>
</dbReference>
<feature type="region of interest" description="Disordered" evidence="9">
    <location>
        <begin position="321"/>
        <end position="362"/>
    </location>
</feature>
<comment type="caution">
    <text evidence="12">The sequence shown here is derived from an EMBL/GenBank/DDBJ whole genome shotgun (WGS) entry which is preliminary data.</text>
</comment>
<keyword evidence="5" id="KW-0297">G-protein coupled receptor</keyword>
<feature type="transmembrane region" description="Helical" evidence="10">
    <location>
        <begin position="127"/>
        <end position="151"/>
    </location>
</feature>
<dbReference type="GO" id="GO:0005886">
    <property type="term" value="C:plasma membrane"/>
    <property type="evidence" value="ECO:0007669"/>
    <property type="project" value="UniProtKB-SubCell"/>
</dbReference>
<evidence type="ECO:0000256" key="2">
    <source>
        <dbReference type="ARBA" id="ARBA00022475"/>
    </source>
</evidence>
<dbReference type="SUPFAM" id="SSF81321">
    <property type="entry name" value="Family A G protein-coupled receptor-like"/>
    <property type="match status" value="1"/>
</dbReference>
<feature type="transmembrane region" description="Helical" evidence="10">
    <location>
        <begin position="48"/>
        <end position="71"/>
    </location>
</feature>
<accession>A0AAV2HVM8</accession>
<evidence type="ECO:0000256" key="6">
    <source>
        <dbReference type="ARBA" id="ARBA00023136"/>
    </source>
</evidence>
<keyword evidence="13" id="KW-1185">Reference proteome</keyword>
<dbReference type="PRINTS" id="PR00237">
    <property type="entry name" value="GPCRRHODOPSN"/>
</dbReference>
<feature type="domain" description="G-protein coupled receptors family 1 profile" evidence="11">
    <location>
        <begin position="30"/>
        <end position="274"/>
    </location>
</feature>
<organism evidence="12 13">
    <name type="scientific">Lymnaea stagnalis</name>
    <name type="common">Great pond snail</name>
    <name type="synonym">Helix stagnalis</name>
    <dbReference type="NCBI Taxonomy" id="6523"/>
    <lineage>
        <taxon>Eukaryota</taxon>
        <taxon>Metazoa</taxon>
        <taxon>Spiralia</taxon>
        <taxon>Lophotrochozoa</taxon>
        <taxon>Mollusca</taxon>
        <taxon>Gastropoda</taxon>
        <taxon>Heterobranchia</taxon>
        <taxon>Euthyneura</taxon>
        <taxon>Panpulmonata</taxon>
        <taxon>Hygrophila</taxon>
        <taxon>Lymnaeoidea</taxon>
        <taxon>Lymnaeidae</taxon>
        <taxon>Lymnaea</taxon>
    </lineage>
</organism>
<dbReference type="GO" id="GO:0004930">
    <property type="term" value="F:G protein-coupled receptor activity"/>
    <property type="evidence" value="ECO:0007669"/>
    <property type="project" value="UniProtKB-KW"/>
</dbReference>
<protein>
    <recommendedName>
        <fullName evidence="11">G-protein coupled receptors family 1 profile domain-containing protein</fullName>
    </recommendedName>
</protein>
<evidence type="ECO:0000256" key="4">
    <source>
        <dbReference type="ARBA" id="ARBA00022989"/>
    </source>
</evidence>
<evidence type="ECO:0000256" key="5">
    <source>
        <dbReference type="ARBA" id="ARBA00023040"/>
    </source>
</evidence>
<dbReference type="Pfam" id="PF00001">
    <property type="entry name" value="7tm_1"/>
    <property type="match status" value="1"/>
</dbReference>
<keyword evidence="2" id="KW-1003">Cell membrane</keyword>
<dbReference type="CDD" id="cd00637">
    <property type="entry name" value="7tm_classA_rhodopsin-like"/>
    <property type="match status" value="1"/>
</dbReference>
<dbReference type="PANTHER" id="PTHR24229:SF40">
    <property type="entry name" value="ALLATOSTATIN C RECEPTOR 1-RELATED"/>
    <property type="match status" value="1"/>
</dbReference>
<keyword evidence="6 10" id="KW-0472">Membrane</keyword>
<feature type="transmembrane region" description="Helical" evidence="10">
    <location>
        <begin position="13"/>
        <end position="36"/>
    </location>
</feature>
<dbReference type="InterPro" id="IPR017452">
    <property type="entry name" value="GPCR_Rhodpsn_7TM"/>
</dbReference>
<sequence>MMTGAMGVLTQDILVTSILMGLIGLVGLIGNCLMLRALIRYHKLRTEFYIVFGGLSIADCLFLVISVPAHIIDMLEATEVNSLFWCRGSTYVSNACSFITAYLLVALAILRSILLTNRNITSQPRSVHLLVVTLVTYGLALIASIPIMQIYTFNDGFCQVDSTRDIISDAWLVHSFAAFIPILLVAFTYIMTYLMGKRYFSDSYSRREKEKSRLVTSIVIVFTVCQLPYRIFSIYENYLLESFVDEDEMIRMYTIKNYLMCLIMADKAFRPVLYSKLASDLSETFDEVINCTYCSKSYNIVPIGDNYHVCNTETVSTITEQQDCELRESERTASTSSSSSATSQTPLVHKSKDPIVVDVEIS</sequence>
<keyword evidence="3 10" id="KW-0812">Transmembrane</keyword>
<feature type="transmembrane region" description="Helical" evidence="10">
    <location>
        <begin position="91"/>
        <end position="115"/>
    </location>
</feature>
<dbReference type="GO" id="GO:0042923">
    <property type="term" value="F:neuropeptide binding"/>
    <property type="evidence" value="ECO:0007669"/>
    <property type="project" value="TreeGrafter"/>
</dbReference>
<dbReference type="PROSITE" id="PS50262">
    <property type="entry name" value="G_PROTEIN_RECEP_F1_2"/>
    <property type="match status" value="1"/>
</dbReference>
<dbReference type="AlphaFoldDB" id="A0AAV2HVM8"/>
<evidence type="ECO:0000256" key="7">
    <source>
        <dbReference type="ARBA" id="ARBA00023170"/>
    </source>
</evidence>
<dbReference type="Gene3D" id="1.20.1070.10">
    <property type="entry name" value="Rhodopsin 7-helix transmembrane proteins"/>
    <property type="match status" value="1"/>
</dbReference>
<keyword evidence="8" id="KW-0807">Transducer</keyword>
<gene>
    <name evidence="12" type="ORF">GSLYS_00011498001</name>
</gene>
<dbReference type="GO" id="GO:0043005">
    <property type="term" value="C:neuron projection"/>
    <property type="evidence" value="ECO:0007669"/>
    <property type="project" value="TreeGrafter"/>
</dbReference>
<evidence type="ECO:0000313" key="12">
    <source>
        <dbReference type="EMBL" id="CAL1537595.1"/>
    </source>
</evidence>
<evidence type="ECO:0000259" key="11">
    <source>
        <dbReference type="PROSITE" id="PS50262"/>
    </source>
</evidence>
<dbReference type="GO" id="GO:0007218">
    <property type="term" value="P:neuropeptide signaling pathway"/>
    <property type="evidence" value="ECO:0007669"/>
    <property type="project" value="TreeGrafter"/>
</dbReference>
<dbReference type="Proteomes" id="UP001497497">
    <property type="component" value="Unassembled WGS sequence"/>
</dbReference>
<keyword evidence="7" id="KW-0675">Receptor</keyword>
<evidence type="ECO:0000313" key="13">
    <source>
        <dbReference type="Proteomes" id="UP001497497"/>
    </source>
</evidence>
<feature type="compositionally biased region" description="Low complexity" evidence="9">
    <location>
        <begin position="332"/>
        <end position="343"/>
    </location>
</feature>
<feature type="transmembrane region" description="Helical" evidence="10">
    <location>
        <begin position="214"/>
        <end position="232"/>
    </location>
</feature>
<evidence type="ECO:0000256" key="1">
    <source>
        <dbReference type="ARBA" id="ARBA00004651"/>
    </source>
</evidence>
<evidence type="ECO:0000256" key="8">
    <source>
        <dbReference type="ARBA" id="ARBA00023224"/>
    </source>
</evidence>
<keyword evidence="4 10" id="KW-1133">Transmembrane helix</keyword>
<comment type="subcellular location">
    <subcellularLocation>
        <location evidence="1">Cell membrane</location>
        <topology evidence="1">Multi-pass membrane protein</topology>
    </subcellularLocation>
</comment>
<evidence type="ECO:0000256" key="9">
    <source>
        <dbReference type="SAM" id="MobiDB-lite"/>
    </source>
</evidence>
<reference evidence="12 13" key="1">
    <citation type="submission" date="2024-04" db="EMBL/GenBank/DDBJ databases">
        <authorList>
            <consortium name="Genoscope - CEA"/>
            <person name="William W."/>
        </authorList>
    </citation>
    <scope>NUCLEOTIDE SEQUENCE [LARGE SCALE GENOMIC DNA]</scope>
</reference>
<dbReference type="InterPro" id="IPR000276">
    <property type="entry name" value="GPCR_Rhodpsn"/>
</dbReference>
<evidence type="ECO:0000256" key="3">
    <source>
        <dbReference type="ARBA" id="ARBA00022692"/>
    </source>
</evidence>
<evidence type="ECO:0000256" key="10">
    <source>
        <dbReference type="SAM" id="Phobius"/>
    </source>
</evidence>
<dbReference type="PANTHER" id="PTHR24229">
    <property type="entry name" value="NEUROPEPTIDES RECEPTOR"/>
    <property type="match status" value="1"/>
</dbReference>
<name>A0AAV2HVM8_LYMST</name>
<feature type="transmembrane region" description="Helical" evidence="10">
    <location>
        <begin position="171"/>
        <end position="194"/>
    </location>
</feature>